<dbReference type="EMBL" id="JAWDJW010000017">
    <property type="protein sequence ID" value="KAK3082039.1"/>
    <property type="molecule type" value="Genomic_DNA"/>
</dbReference>
<reference evidence="1" key="1">
    <citation type="submission" date="2024-09" db="EMBL/GenBank/DDBJ databases">
        <title>Black Yeasts Isolated from many extreme environments.</title>
        <authorList>
            <person name="Coleine C."/>
            <person name="Stajich J.E."/>
            <person name="Selbmann L."/>
        </authorList>
    </citation>
    <scope>NUCLEOTIDE SEQUENCE</scope>
    <source>
        <strain evidence="1">CCFEE 5737</strain>
    </source>
</reference>
<protein>
    <submittedName>
        <fullName evidence="1">Uncharacterized protein</fullName>
    </submittedName>
</protein>
<gene>
    <name evidence="1" type="ORF">LTS18_006905</name>
</gene>
<dbReference type="Proteomes" id="UP001186974">
    <property type="component" value="Unassembled WGS sequence"/>
</dbReference>
<sequence>MSITWNKSRPAGIITPTFSYELADNPALSVVGLRVEYPPDGSTPPHRHGTASVIAYVISGSILSAMNDGEAKVYKAGESWYEAPGCHHRISDNDSKTEGAVIHATFIIKTEILVADGPEVLVQIDEEYLEGAMEQMGRKL</sequence>
<proteinExistence type="predicted"/>
<organism evidence="1 2">
    <name type="scientific">Coniosporium uncinatum</name>
    <dbReference type="NCBI Taxonomy" id="93489"/>
    <lineage>
        <taxon>Eukaryota</taxon>
        <taxon>Fungi</taxon>
        <taxon>Dikarya</taxon>
        <taxon>Ascomycota</taxon>
        <taxon>Pezizomycotina</taxon>
        <taxon>Dothideomycetes</taxon>
        <taxon>Dothideomycetes incertae sedis</taxon>
        <taxon>Coniosporium</taxon>
    </lineage>
</organism>
<keyword evidence="2" id="KW-1185">Reference proteome</keyword>
<comment type="caution">
    <text evidence="1">The sequence shown here is derived from an EMBL/GenBank/DDBJ whole genome shotgun (WGS) entry which is preliminary data.</text>
</comment>
<evidence type="ECO:0000313" key="1">
    <source>
        <dbReference type="EMBL" id="KAK3082039.1"/>
    </source>
</evidence>
<evidence type="ECO:0000313" key="2">
    <source>
        <dbReference type="Proteomes" id="UP001186974"/>
    </source>
</evidence>
<name>A0ACC3DYT8_9PEZI</name>
<accession>A0ACC3DYT8</accession>